<dbReference type="GeneID" id="55612358"/>
<evidence type="ECO:0000313" key="2">
    <source>
        <dbReference type="EMBL" id="AYQ98983.1"/>
    </source>
</evidence>
<name>A0A3G3LYS5_9CAUD</name>
<organism evidence="2 3">
    <name type="scientific">Arthrobacter phage Anjali</name>
    <dbReference type="NCBI Taxonomy" id="2484217"/>
    <lineage>
        <taxon>Viruses</taxon>
        <taxon>Duplodnaviria</taxon>
        <taxon>Heunggongvirae</taxon>
        <taxon>Uroviricota</taxon>
        <taxon>Caudoviricetes</taxon>
        <taxon>Anjalivirus</taxon>
        <taxon>Anjalivirus anjali</taxon>
    </lineage>
</organism>
<reference evidence="2 3" key="1">
    <citation type="submission" date="2018-10" db="EMBL/GenBank/DDBJ databases">
        <authorList>
            <person name="Rimple P.A."/>
            <person name="Stoner T.H."/>
            <person name="Garlena R.A."/>
            <person name="Russell D.A."/>
            <person name="Pope W.H."/>
            <person name="Jacobs-Sera D."/>
            <person name="Hatfull G.F."/>
        </authorList>
    </citation>
    <scope>NUCLEOTIDE SEQUENCE [LARGE SCALE GENOMIC DNA]</scope>
</reference>
<feature type="compositionally biased region" description="Polar residues" evidence="1">
    <location>
        <begin position="96"/>
        <end position="115"/>
    </location>
</feature>
<evidence type="ECO:0000313" key="3">
    <source>
        <dbReference type="Proteomes" id="UP000270032"/>
    </source>
</evidence>
<dbReference type="Proteomes" id="UP000270032">
    <property type="component" value="Segment"/>
</dbReference>
<protein>
    <submittedName>
        <fullName evidence="2">Lower collar protein</fullName>
    </submittedName>
</protein>
<proteinExistence type="predicted"/>
<feature type="region of interest" description="Disordered" evidence="1">
    <location>
        <begin position="96"/>
        <end position="120"/>
    </location>
</feature>
<keyword evidence="3" id="KW-1185">Reference proteome</keyword>
<dbReference type="KEGG" id="vg:55612358"/>
<dbReference type="RefSeq" id="YP_009842161.1">
    <property type="nucleotide sequence ID" value="NC_048739.1"/>
</dbReference>
<feature type="region of interest" description="Disordered" evidence="1">
    <location>
        <begin position="140"/>
        <end position="166"/>
    </location>
</feature>
<evidence type="ECO:0000256" key="1">
    <source>
        <dbReference type="SAM" id="MobiDB-lite"/>
    </source>
</evidence>
<sequence>MATFTIELRRVLELEPTIQSEVLAEYDIFDEDHRATLNRKIINHFWNREIGQETISLFKLQLKRKLDEIMPLYNQHYEISAIKFNQLETVRVRNNGKLNGQSTSTGDSSTESASGAKSRAVAQDMPQTLLSANGDYATSAQDNISDTTATGTSTENGSSSQNSVSDNVTTGFQGNAALMLLQYRQSLVNVDMMIIEELQNLFMLIWDNGDELAGNGNNYGYYGYWGFPL</sequence>
<accession>A0A3G3LYS5</accession>
<dbReference type="EMBL" id="MK016490">
    <property type="protein sequence ID" value="AYQ98983.1"/>
    <property type="molecule type" value="Genomic_DNA"/>
</dbReference>
<gene>
    <name evidence="2" type="primary">13</name>
    <name evidence="2" type="ORF">PBI_ANJALI_13</name>
</gene>